<accession>A0A515DEA2</accession>
<dbReference type="OrthoDB" id="8894214at2"/>
<organism evidence="1 2">
    <name type="scientific">Rhodoferax sediminis</name>
    <dbReference type="NCBI Taxonomy" id="2509614"/>
    <lineage>
        <taxon>Bacteria</taxon>
        <taxon>Pseudomonadati</taxon>
        <taxon>Pseudomonadota</taxon>
        <taxon>Betaproteobacteria</taxon>
        <taxon>Burkholderiales</taxon>
        <taxon>Comamonadaceae</taxon>
        <taxon>Rhodoferax</taxon>
    </lineage>
</organism>
<gene>
    <name evidence="1" type="ORF">EUB48_16690</name>
</gene>
<keyword evidence="2" id="KW-1185">Reference proteome</keyword>
<dbReference type="Pfam" id="PF13835">
    <property type="entry name" value="DUF4194"/>
    <property type="match status" value="1"/>
</dbReference>
<proteinExistence type="predicted"/>
<dbReference type="Proteomes" id="UP000316798">
    <property type="component" value="Chromosome"/>
</dbReference>
<evidence type="ECO:0000313" key="1">
    <source>
        <dbReference type="EMBL" id="QDL38744.1"/>
    </source>
</evidence>
<dbReference type="EMBL" id="CP035503">
    <property type="protein sequence ID" value="QDL38744.1"/>
    <property type="molecule type" value="Genomic_DNA"/>
</dbReference>
<dbReference type="RefSeq" id="WP_142820181.1">
    <property type="nucleotide sequence ID" value="NZ_CP035503.1"/>
</dbReference>
<name>A0A515DEA2_9BURK</name>
<dbReference type="InterPro" id="IPR025449">
    <property type="entry name" value="JetB"/>
</dbReference>
<dbReference type="AlphaFoldDB" id="A0A515DEA2"/>
<reference evidence="1 2" key="1">
    <citation type="submission" date="2019-01" db="EMBL/GenBank/DDBJ databases">
        <title>Genomic insights into a novel species Rhodoferax sp.</title>
        <authorList>
            <person name="Jin L."/>
        </authorList>
    </citation>
    <scope>NUCLEOTIDE SEQUENCE [LARGE SCALE GENOMIC DNA]</scope>
    <source>
        <strain evidence="1 2">CHu59-6-5</strain>
    </source>
</reference>
<dbReference type="KEGG" id="rhf:EUB48_16690"/>
<evidence type="ECO:0000313" key="2">
    <source>
        <dbReference type="Proteomes" id="UP000316798"/>
    </source>
</evidence>
<sequence length="211" mass="23441">MPRDWNALAANSDGLYEASDFKHAMYQLVVQQCIYLRQRDQAVAYRLISAHRDAFGEAVVLMGLRLGFVDRHELCYVTQDGGTQSPMDLQETLFLLTLRHVYHARASAGDLTPDGDALIDIAEFEESYKSLCHRDFDGRVDTLRTLLKMSARHGVARAVDAPEGDPQPFAIVIWPGVVEVLSEHALNRFGADLKARVVTTEAPAVAQEPTS</sequence>
<protein>
    <submittedName>
        <fullName evidence="1">DUF4194 domain-containing protein</fullName>
    </submittedName>
</protein>